<comment type="similarity">
    <text evidence="1">Belongs to the sigma-70 factor family. ECF subfamily.</text>
</comment>
<dbReference type="NCBIfam" id="TIGR02937">
    <property type="entry name" value="sigma70-ECF"/>
    <property type="match status" value="1"/>
</dbReference>
<dbReference type="InterPro" id="IPR013325">
    <property type="entry name" value="RNA_pol_sigma_r2"/>
</dbReference>
<dbReference type="Proteomes" id="UP000824239">
    <property type="component" value="Unassembled WGS sequence"/>
</dbReference>
<evidence type="ECO:0000256" key="5">
    <source>
        <dbReference type="ARBA" id="ARBA00023163"/>
    </source>
</evidence>
<organism evidence="7 8">
    <name type="scientific">Candidatus Avoscillospira avicola</name>
    <dbReference type="NCBI Taxonomy" id="2840706"/>
    <lineage>
        <taxon>Bacteria</taxon>
        <taxon>Bacillati</taxon>
        <taxon>Bacillota</taxon>
        <taxon>Clostridia</taxon>
        <taxon>Eubacteriales</taxon>
        <taxon>Oscillospiraceae</taxon>
        <taxon>Oscillospiraceae incertae sedis</taxon>
        <taxon>Candidatus Avoscillospira</taxon>
    </lineage>
</organism>
<dbReference type="EMBL" id="DVHE01000069">
    <property type="protein sequence ID" value="HIR51407.1"/>
    <property type="molecule type" value="Genomic_DNA"/>
</dbReference>
<evidence type="ECO:0000256" key="4">
    <source>
        <dbReference type="ARBA" id="ARBA00023125"/>
    </source>
</evidence>
<dbReference type="SUPFAM" id="SSF88946">
    <property type="entry name" value="Sigma2 domain of RNA polymerase sigma factors"/>
    <property type="match status" value="1"/>
</dbReference>
<feature type="domain" description="RNA polymerase sigma-70 region 2" evidence="6">
    <location>
        <begin position="24"/>
        <end position="86"/>
    </location>
</feature>
<dbReference type="GO" id="GO:0016987">
    <property type="term" value="F:sigma factor activity"/>
    <property type="evidence" value="ECO:0007669"/>
    <property type="project" value="UniProtKB-KW"/>
</dbReference>
<proteinExistence type="inferred from homology"/>
<dbReference type="GO" id="GO:0003677">
    <property type="term" value="F:DNA binding"/>
    <property type="evidence" value="ECO:0007669"/>
    <property type="project" value="UniProtKB-KW"/>
</dbReference>
<keyword evidence="5" id="KW-0804">Transcription</keyword>
<gene>
    <name evidence="7" type="ORF">IAA53_09085</name>
</gene>
<keyword evidence="3" id="KW-0731">Sigma factor</keyword>
<comment type="caution">
    <text evidence="7">The sequence shown here is derived from an EMBL/GenBank/DDBJ whole genome shotgun (WGS) entry which is preliminary data.</text>
</comment>
<dbReference type="PANTHER" id="PTHR43133">
    <property type="entry name" value="RNA POLYMERASE ECF-TYPE SIGMA FACTO"/>
    <property type="match status" value="1"/>
</dbReference>
<evidence type="ECO:0000256" key="2">
    <source>
        <dbReference type="ARBA" id="ARBA00023015"/>
    </source>
</evidence>
<dbReference type="Gene3D" id="1.10.10.10">
    <property type="entry name" value="Winged helix-like DNA-binding domain superfamily/Winged helix DNA-binding domain"/>
    <property type="match status" value="1"/>
</dbReference>
<protein>
    <submittedName>
        <fullName evidence="7">RNA polymerase sigma factor</fullName>
    </submittedName>
</protein>
<dbReference type="InterPro" id="IPR014284">
    <property type="entry name" value="RNA_pol_sigma-70_dom"/>
</dbReference>
<dbReference type="PANTHER" id="PTHR43133:SF8">
    <property type="entry name" value="RNA POLYMERASE SIGMA FACTOR HI_1459-RELATED"/>
    <property type="match status" value="1"/>
</dbReference>
<dbReference type="InterPro" id="IPR036388">
    <property type="entry name" value="WH-like_DNA-bd_sf"/>
</dbReference>
<evidence type="ECO:0000259" key="6">
    <source>
        <dbReference type="Pfam" id="PF04542"/>
    </source>
</evidence>
<keyword evidence="2" id="KW-0805">Transcription regulation</keyword>
<sequence>MEDSAIVALYWQRDQQAITASDEKYGALCRGLSWNILESREDAEECVNDTWHRAWNTMPPQRPVSLRAYLARIVRNLSIDRYRLRRSQKRGGGFETLALELEDCVPPAPSAEAVWESREIAAVLGRWLEGLEPEDRWLFVRRYWYGDRVEQLAARRGCTAQQLTGRLYRLRQRLRRVLEQEGVVL</sequence>
<name>A0A9D1DIX0_9FIRM</name>
<evidence type="ECO:0000313" key="7">
    <source>
        <dbReference type="EMBL" id="HIR51407.1"/>
    </source>
</evidence>
<reference evidence="7" key="2">
    <citation type="journal article" date="2021" name="PeerJ">
        <title>Extensive microbial diversity within the chicken gut microbiome revealed by metagenomics and culture.</title>
        <authorList>
            <person name="Gilroy R."/>
            <person name="Ravi A."/>
            <person name="Getino M."/>
            <person name="Pursley I."/>
            <person name="Horton D.L."/>
            <person name="Alikhan N.F."/>
            <person name="Baker D."/>
            <person name="Gharbi K."/>
            <person name="Hall N."/>
            <person name="Watson M."/>
            <person name="Adriaenssens E.M."/>
            <person name="Foster-Nyarko E."/>
            <person name="Jarju S."/>
            <person name="Secka A."/>
            <person name="Antonio M."/>
            <person name="Oren A."/>
            <person name="Chaudhuri R.R."/>
            <person name="La Ragione R."/>
            <person name="Hildebrand F."/>
            <person name="Pallen M.J."/>
        </authorList>
    </citation>
    <scope>NUCLEOTIDE SEQUENCE</scope>
    <source>
        <strain evidence="7">ChiBcec15-4380</strain>
    </source>
</reference>
<evidence type="ECO:0000313" key="8">
    <source>
        <dbReference type="Proteomes" id="UP000824239"/>
    </source>
</evidence>
<dbReference type="GO" id="GO:0006352">
    <property type="term" value="P:DNA-templated transcription initiation"/>
    <property type="evidence" value="ECO:0007669"/>
    <property type="project" value="InterPro"/>
</dbReference>
<evidence type="ECO:0000256" key="1">
    <source>
        <dbReference type="ARBA" id="ARBA00010641"/>
    </source>
</evidence>
<dbReference type="SUPFAM" id="SSF88659">
    <property type="entry name" value="Sigma3 and sigma4 domains of RNA polymerase sigma factors"/>
    <property type="match status" value="1"/>
</dbReference>
<accession>A0A9D1DIX0</accession>
<dbReference type="Pfam" id="PF04542">
    <property type="entry name" value="Sigma70_r2"/>
    <property type="match status" value="1"/>
</dbReference>
<dbReference type="Gene3D" id="1.10.1740.10">
    <property type="match status" value="1"/>
</dbReference>
<keyword evidence="4" id="KW-0238">DNA-binding</keyword>
<dbReference type="AlphaFoldDB" id="A0A9D1DIX0"/>
<dbReference type="InterPro" id="IPR007627">
    <property type="entry name" value="RNA_pol_sigma70_r2"/>
</dbReference>
<reference evidence="7" key="1">
    <citation type="submission" date="2020-10" db="EMBL/GenBank/DDBJ databases">
        <authorList>
            <person name="Gilroy R."/>
        </authorList>
    </citation>
    <scope>NUCLEOTIDE SEQUENCE</scope>
    <source>
        <strain evidence="7">ChiBcec15-4380</strain>
    </source>
</reference>
<dbReference type="InterPro" id="IPR039425">
    <property type="entry name" value="RNA_pol_sigma-70-like"/>
</dbReference>
<dbReference type="InterPro" id="IPR013324">
    <property type="entry name" value="RNA_pol_sigma_r3/r4-like"/>
</dbReference>
<evidence type="ECO:0000256" key="3">
    <source>
        <dbReference type="ARBA" id="ARBA00023082"/>
    </source>
</evidence>